<feature type="compositionally biased region" description="Basic and acidic residues" evidence="1">
    <location>
        <begin position="8"/>
        <end position="23"/>
    </location>
</feature>
<comment type="caution">
    <text evidence="2">The sequence shown here is derived from an EMBL/GenBank/DDBJ whole genome shotgun (WGS) entry which is preliminary data.</text>
</comment>
<proteinExistence type="predicted"/>
<dbReference type="Proteomes" id="UP001432027">
    <property type="component" value="Unassembled WGS sequence"/>
</dbReference>
<dbReference type="AlphaFoldDB" id="A0AAV5U9Q1"/>
<feature type="non-terminal residue" evidence="2">
    <location>
        <position position="88"/>
    </location>
</feature>
<feature type="non-terminal residue" evidence="2">
    <location>
        <position position="1"/>
    </location>
</feature>
<evidence type="ECO:0000313" key="3">
    <source>
        <dbReference type="Proteomes" id="UP001432027"/>
    </source>
</evidence>
<sequence>LGGNGAHLYEENEKRRRDTERHQEKMRKFKEDWERMDEEHRLMRPTIYTDRQFTYFTDFEFMVRSQFPHSGDIIEFQLTNTKGNEGDG</sequence>
<dbReference type="EMBL" id="BTSX01000006">
    <property type="protein sequence ID" value="GMT03393.1"/>
    <property type="molecule type" value="Genomic_DNA"/>
</dbReference>
<evidence type="ECO:0000256" key="1">
    <source>
        <dbReference type="SAM" id="MobiDB-lite"/>
    </source>
</evidence>
<feature type="region of interest" description="Disordered" evidence="1">
    <location>
        <begin position="1"/>
        <end position="23"/>
    </location>
</feature>
<organism evidence="2 3">
    <name type="scientific">Pristionchus entomophagus</name>
    <dbReference type="NCBI Taxonomy" id="358040"/>
    <lineage>
        <taxon>Eukaryota</taxon>
        <taxon>Metazoa</taxon>
        <taxon>Ecdysozoa</taxon>
        <taxon>Nematoda</taxon>
        <taxon>Chromadorea</taxon>
        <taxon>Rhabditida</taxon>
        <taxon>Rhabditina</taxon>
        <taxon>Diplogasteromorpha</taxon>
        <taxon>Diplogasteroidea</taxon>
        <taxon>Neodiplogasteridae</taxon>
        <taxon>Pristionchus</taxon>
    </lineage>
</organism>
<evidence type="ECO:0000313" key="2">
    <source>
        <dbReference type="EMBL" id="GMT03393.1"/>
    </source>
</evidence>
<accession>A0AAV5U9Q1</accession>
<protein>
    <submittedName>
        <fullName evidence="2">Uncharacterized protein</fullName>
    </submittedName>
</protein>
<keyword evidence="3" id="KW-1185">Reference proteome</keyword>
<name>A0AAV5U9Q1_9BILA</name>
<reference evidence="2" key="1">
    <citation type="submission" date="2023-10" db="EMBL/GenBank/DDBJ databases">
        <title>Genome assembly of Pristionchus species.</title>
        <authorList>
            <person name="Yoshida K."/>
            <person name="Sommer R.J."/>
        </authorList>
    </citation>
    <scope>NUCLEOTIDE SEQUENCE</scope>
    <source>
        <strain evidence="2">RS0144</strain>
    </source>
</reference>
<gene>
    <name evidence="2" type="ORF">PENTCL1PPCAC_25567</name>
</gene>